<dbReference type="Proteomes" id="UP000800038">
    <property type="component" value="Unassembled WGS sequence"/>
</dbReference>
<proteinExistence type="predicted"/>
<dbReference type="OrthoDB" id="62952at2759"/>
<sequence length="377" mass="41735">MPNFSDMPAELRNAVYSELLQDTQSCKHPRRTDNELALFTVSKQLHDESTSYFYQHNGMDIDAPTHATRTATILPPIADKYLQFLRRLTIYATTAQAKLPVAQRVASTIATLATIGANFEELHILIQSPLSKLINSRVDDSIMDAKHPITVALWNLLESGVAKITRIELKNAWFATGVAQALHAKYDSRLQFLLNAKTPTTDFVVLERHLTGHFASSHLTSLGLDDNDIADAHCSDAGSMRSTPSSLPSSLCSAFADIDTFSVDSFRLSSDDTSEIGESNDKSDASEQPFFTEDDIEEWQNSTQESEEADSGGYEDLEDIDVDEDVEIEDVPQDFIDALMSGMEKTAHHVAAEADMTYITNFAPDLLLHINHLGHLV</sequence>
<dbReference type="AlphaFoldDB" id="A0A6A5SM52"/>
<dbReference type="PANTHER" id="PTHR42085:SF2">
    <property type="entry name" value="F-BOX DOMAIN-CONTAINING PROTEIN"/>
    <property type="match status" value="1"/>
</dbReference>
<evidence type="ECO:0000313" key="1">
    <source>
        <dbReference type="EMBL" id="KAF1941711.1"/>
    </source>
</evidence>
<organism evidence="1 2">
    <name type="scientific">Clathrospora elynae</name>
    <dbReference type="NCBI Taxonomy" id="706981"/>
    <lineage>
        <taxon>Eukaryota</taxon>
        <taxon>Fungi</taxon>
        <taxon>Dikarya</taxon>
        <taxon>Ascomycota</taxon>
        <taxon>Pezizomycotina</taxon>
        <taxon>Dothideomycetes</taxon>
        <taxon>Pleosporomycetidae</taxon>
        <taxon>Pleosporales</taxon>
        <taxon>Diademaceae</taxon>
        <taxon>Clathrospora</taxon>
    </lineage>
</organism>
<dbReference type="InterPro" id="IPR038883">
    <property type="entry name" value="AN11006-like"/>
</dbReference>
<name>A0A6A5SM52_9PLEO</name>
<reference evidence="1" key="1">
    <citation type="journal article" date="2020" name="Stud. Mycol.">
        <title>101 Dothideomycetes genomes: a test case for predicting lifestyles and emergence of pathogens.</title>
        <authorList>
            <person name="Haridas S."/>
            <person name="Albert R."/>
            <person name="Binder M."/>
            <person name="Bloem J."/>
            <person name="Labutti K."/>
            <person name="Salamov A."/>
            <person name="Andreopoulos B."/>
            <person name="Baker S."/>
            <person name="Barry K."/>
            <person name="Bills G."/>
            <person name="Bluhm B."/>
            <person name="Cannon C."/>
            <person name="Castanera R."/>
            <person name="Culley D."/>
            <person name="Daum C."/>
            <person name="Ezra D."/>
            <person name="Gonzalez J."/>
            <person name="Henrissat B."/>
            <person name="Kuo A."/>
            <person name="Liang C."/>
            <person name="Lipzen A."/>
            <person name="Lutzoni F."/>
            <person name="Magnuson J."/>
            <person name="Mondo S."/>
            <person name="Nolan M."/>
            <person name="Ohm R."/>
            <person name="Pangilinan J."/>
            <person name="Park H.-J."/>
            <person name="Ramirez L."/>
            <person name="Alfaro M."/>
            <person name="Sun H."/>
            <person name="Tritt A."/>
            <person name="Yoshinaga Y."/>
            <person name="Zwiers L.-H."/>
            <person name="Turgeon B."/>
            <person name="Goodwin S."/>
            <person name="Spatafora J."/>
            <person name="Crous P."/>
            <person name="Grigoriev I."/>
        </authorList>
    </citation>
    <scope>NUCLEOTIDE SEQUENCE</scope>
    <source>
        <strain evidence="1">CBS 161.51</strain>
    </source>
</reference>
<dbReference type="EMBL" id="ML976044">
    <property type="protein sequence ID" value="KAF1941711.1"/>
    <property type="molecule type" value="Genomic_DNA"/>
</dbReference>
<keyword evidence="2" id="KW-1185">Reference proteome</keyword>
<dbReference type="PANTHER" id="PTHR42085">
    <property type="entry name" value="F-BOX DOMAIN-CONTAINING PROTEIN"/>
    <property type="match status" value="1"/>
</dbReference>
<evidence type="ECO:0000313" key="2">
    <source>
        <dbReference type="Proteomes" id="UP000800038"/>
    </source>
</evidence>
<protein>
    <submittedName>
        <fullName evidence="1">Uncharacterized protein</fullName>
    </submittedName>
</protein>
<accession>A0A6A5SM52</accession>
<gene>
    <name evidence="1" type="ORF">EJ02DRAFT_193705</name>
</gene>